<dbReference type="OrthoDB" id="427924at2759"/>
<dbReference type="EMBL" id="BGZK01005192">
    <property type="protein sequence ID" value="GBP12949.1"/>
    <property type="molecule type" value="Genomic_DNA"/>
</dbReference>
<evidence type="ECO:0000313" key="3">
    <source>
        <dbReference type="EMBL" id="GBP12949.1"/>
    </source>
</evidence>
<evidence type="ECO:0000259" key="2">
    <source>
        <dbReference type="PROSITE" id="PS50994"/>
    </source>
</evidence>
<evidence type="ECO:0000256" key="1">
    <source>
        <dbReference type="ARBA" id="ARBA00012493"/>
    </source>
</evidence>
<dbReference type="Pfam" id="PF17921">
    <property type="entry name" value="Integrase_H2C2"/>
    <property type="match status" value="1"/>
</dbReference>
<dbReference type="InterPro" id="IPR012337">
    <property type="entry name" value="RNaseH-like_sf"/>
</dbReference>
<evidence type="ECO:0000313" key="4">
    <source>
        <dbReference type="Proteomes" id="UP000299102"/>
    </source>
</evidence>
<dbReference type="GO" id="GO:0003676">
    <property type="term" value="F:nucleic acid binding"/>
    <property type="evidence" value="ECO:0007669"/>
    <property type="project" value="InterPro"/>
</dbReference>
<dbReference type="Proteomes" id="UP000299102">
    <property type="component" value="Unassembled WGS sequence"/>
</dbReference>
<dbReference type="PANTHER" id="PTHR37984:SF5">
    <property type="entry name" value="PROTEIN NYNRIN-LIKE"/>
    <property type="match status" value="1"/>
</dbReference>
<name>A0A4C1TEL4_EUMVA</name>
<organism evidence="3 4">
    <name type="scientific">Eumeta variegata</name>
    <name type="common">Bagworm moth</name>
    <name type="synonym">Eumeta japonica</name>
    <dbReference type="NCBI Taxonomy" id="151549"/>
    <lineage>
        <taxon>Eukaryota</taxon>
        <taxon>Metazoa</taxon>
        <taxon>Ecdysozoa</taxon>
        <taxon>Arthropoda</taxon>
        <taxon>Hexapoda</taxon>
        <taxon>Insecta</taxon>
        <taxon>Pterygota</taxon>
        <taxon>Neoptera</taxon>
        <taxon>Endopterygota</taxon>
        <taxon>Lepidoptera</taxon>
        <taxon>Glossata</taxon>
        <taxon>Ditrysia</taxon>
        <taxon>Tineoidea</taxon>
        <taxon>Psychidae</taxon>
        <taxon>Oiketicinae</taxon>
        <taxon>Eumeta</taxon>
    </lineage>
</organism>
<dbReference type="GO" id="GO:0015074">
    <property type="term" value="P:DNA integration"/>
    <property type="evidence" value="ECO:0007669"/>
    <property type="project" value="InterPro"/>
</dbReference>
<sequence>MLTEVNDREQQLKIMKSAHEKNDAHIGSALLYETLKRQYYWKKMKDDILKYVHNCHVCKRNKYERRPPKTPLEYTVTPEVSEIWHIDTLVIDVVQYLTVIDKFTKYFAAEKIEGNGAISYIRSITKIIRYLSKPKHIIHDRIN</sequence>
<reference evidence="3 4" key="1">
    <citation type="journal article" date="2019" name="Commun. Biol.">
        <title>The bagworm genome reveals a unique fibroin gene that provides high tensile strength.</title>
        <authorList>
            <person name="Kono N."/>
            <person name="Nakamura H."/>
            <person name="Ohtoshi R."/>
            <person name="Tomita M."/>
            <person name="Numata K."/>
            <person name="Arakawa K."/>
        </authorList>
    </citation>
    <scope>NUCLEOTIDE SEQUENCE [LARGE SCALE GENOMIC DNA]</scope>
</reference>
<dbReference type="PROSITE" id="PS50994">
    <property type="entry name" value="INTEGRASE"/>
    <property type="match status" value="1"/>
</dbReference>
<feature type="domain" description="Integrase catalytic" evidence="2">
    <location>
        <begin position="74"/>
        <end position="143"/>
    </location>
</feature>
<proteinExistence type="predicted"/>
<dbReference type="GO" id="GO:0003964">
    <property type="term" value="F:RNA-directed DNA polymerase activity"/>
    <property type="evidence" value="ECO:0007669"/>
    <property type="project" value="UniProtKB-EC"/>
</dbReference>
<dbReference type="PANTHER" id="PTHR37984">
    <property type="entry name" value="PROTEIN CBG26694"/>
    <property type="match status" value="1"/>
</dbReference>
<keyword evidence="4" id="KW-1185">Reference proteome</keyword>
<dbReference type="InterPro" id="IPR050951">
    <property type="entry name" value="Retrovirus_Pol_polyprotein"/>
</dbReference>
<accession>A0A4C1TEL4</accession>
<dbReference type="InterPro" id="IPR041588">
    <property type="entry name" value="Integrase_H2C2"/>
</dbReference>
<dbReference type="InterPro" id="IPR036397">
    <property type="entry name" value="RNaseH_sf"/>
</dbReference>
<dbReference type="Gene3D" id="1.10.340.70">
    <property type="match status" value="1"/>
</dbReference>
<dbReference type="SUPFAM" id="SSF53098">
    <property type="entry name" value="Ribonuclease H-like"/>
    <property type="match status" value="1"/>
</dbReference>
<dbReference type="AlphaFoldDB" id="A0A4C1TEL4"/>
<gene>
    <name evidence="3" type="primary">pol</name>
    <name evidence="3" type="ORF">EVAR_99830_1</name>
</gene>
<dbReference type="Gene3D" id="3.30.420.10">
    <property type="entry name" value="Ribonuclease H-like superfamily/Ribonuclease H"/>
    <property type="match status" value="1"/>
</dbReference>
<dbReference type="InterPro" id="IPR001584">
    <property type="entry name" value="Integrase_cat-core"/>
</dbReference>
<protein>
    <recommendedName>
        <fullName evidence="1">RNA-directed DNA polymerase</fullName>
        <ecNumber evidence="1">2.7.7.49</ecNumber>
    </recommendedName>
</protein>
<dbReference type="EC" id="2.7.7.49" evidence="1"/>
<comment type="caution">
    <text evidence="3">The sequence shown here is derived from an EMBL/GenBank/DDBJ whole genome shotgun (WGS) entry which is preliminary data.</text>
</comment>